<dbReference type="eggNOG" id="COG1073">
    <property type="taxonomic scope" value="Bacteria"/>
</dbReference>
<dbReference type="PANTHER" id="PTHR43358:SF4">
    <property type="entry name" value="ALPHA_BETA HYDROLASE FOLD-1 DOMAIN-CONTAINING PROTEIN"/>
    <property type="match status" value="1"/>
</dbReference>
<evidence type="ECO:0000313" key="2">
    <source>
        <dbReference type="EMBL" id="KRL66071.1"/>
    </source>
</evidence>
<feature type="domain" description="AB hydrolase-1" evidence="1">
    <location>
        <begin position="75"/>
        <end position="186"/>
    </location>
</feature>
<dbReference type="Gene3D" id="3.40.50.1820">
    <property type="entry name" value="alpha/beta hydrolase"/>
    <property type="match status" value="1"/>
</dbReference>
<dbReference type="AlphaFoldDB" id="A0A0R1SAI4"/>
<evidence type="ECO:0000313" key="3">
    <source>
        <dbReference type="Proteomes" id="UP000051647"/>
    </source>
</evidence>
<dbReference type="Proteomes" id="UP000051647">
    <property type="component" value="Unassembled WGS sequence"/>
</dbReference>
<name>A0A0R1SAI4_9LACO</name>
<accession>A0A0R1SAI4</accession>
<dbReference type="EMBL" id="AZFA01000021">
    <property type="protein sequence ID" value="KRL66071.1"/>
    <property type="molecule type" value="Genomic_DNA"/>
</dbReference>
<evidence type="ECO:0000259" key="1">
    <source>
        <dbReference type="Pfam" id="PF00561"/>
    </source>
</evidence>
<dbReference type="PATRIC" id="fig|1423815.3.peg.1117"/>
<proteinExistence type="predicted"/>
<keyword evidence="3" id="KW-1185">Reference proteome</keyword>
<protein>
    <recommendedName>
        <fullName evidence="1">AB hydrolase-1 domain-containing protein</fullName>
    </recommendedName>
</protein>
<dbReference type="InterPro" id="IPR000073">
    <property type="entry name" value="AB_hydrolase_1"/>
</dbReference>
<comment type="caution">
    <text evidence="2">The sequence shown here is derived from an EMBL/GenBank/DDBJ whole genome shotgun (WGS) entry which is preliminary data.</text>
</comment>
<gene>
    <name evidence="2" type="ORF">FC27_GL001093</name>
</gene>
<dbReference type="InterPro" id="IPR029058">
    <property type="entry name" value="AB_hydrolase_fold"/>
</dbReference>
<dbReference type="Pfam" id="PF00561">
    <property type="entry name" value="Abhydrolase_1"/>
    <property type="match status" value="1"/>
</dbReference>
<sequence>MLLLIVLILNALFLYLQKRNSSALGTDAPPVVLDPGLDEATDQFLKMPREEWTITSNKHKLYGWFTKAKEPSSTTILIIHGFAVDHASLDIHAQMFSNLGYNILQVDNQAAGKSEGKYQGFGYLESIDTKKWIDELLSKRPNEKIVLFGASMGAATVMMTAGKSLPENVKAVIEDSGYTSMLDIVNYHFKNRYKISGRFLLKMISIVAKIRSGYFYGQADCIKALENCHLPILFMHGKLDTAVPYFMRDELLQVGDFPKESYALDKGVHIRSYYIDSKNYQHKVTNFLNQYL</sequence>
<organism evidence="2 3">
    <name type="scientific">Companilactobacillus versmoldensis DSM 14857 = KCTC 3814</name>
    <dbReference type="NCBI Taxonomy" id="1423815"/>
    <lineage>
        <taxon>Bacteria</taxon>
        <taxon>Bacillati</taxon>
        <taxon>Bacillota</taxon>
        <taxon>Bacilli</taxon>
        <taxon>Lactobacillales</taxon>
        <taxon>Lactobacillaceae</taxon>
        <taxon>Companilactobacillus</taxon>
    </lineage>
</organism>
<dbReference type="STRING" id="1423815.FC27_GL001093"/>
<reference evidence="2 3" key="1">
    <citation type="journal article" date="2015" name="Genome Announc.">
        <title>Expanding the biotechnology potential of lactobacilli through comparative genomics of 213 strains and associated genera.</title>
        <authorList>
            <person name="Sun Z."/>
            <person name="Harris H.M."/>
            <person name="McCann A."/>
            <person name="Guo C."/>
            <person name="Argimon S."/>
            <person name="Zhang W."/>
            <person name="Yang X."/>
            <person name="Jeffery I.B."/>
            <person name="Cooney J.C."/>
            <person name="Kagawa T.F."/>
            <person name="Liu W."/>
            <person name="Song Y."/>
            <person name="Salvetti E."/>
            <person name="Wrobel A."/>
            <person name="Rasinkangas P."/>
            <person name="Parkhill J."/>
            <person name="Rea M.C."/>
            <person name="O'Sullivan O."/>
            <person name="Ritari J."/>
            <person name="Douillard F.P."/>
            <person name="Paul Ross R."/>
            <person name="Yang R."/>
            <person name="Briner A.E."/>
            <person name="Felis G.E."/>
            <person name="de Vos W.M."/>
            <person name="Barrangou R."/>
            <person name="Klaenhammer T.R."/>
            <person name="Caufield P.W."/>
            <person name="Cui Y."/>
            <person name="Zhang H."/>
            <person name="O'Toole P.W."/>
        </authorList>
    </citation>
    <scope>NUCLEOTIDE SEQUENCE [LARGE SCALE GENOMIC DNA]</scope>
    <source>
        <strain evidence="2 3">DSM 14857</strain>
    </source>
</reference>
<dbReference type="PANTHER" id="PTHR43358">
    <property type="entry name" value="ALPHA/BETA-HYDROLASE"/>
    <property type="match status" value="1"/>
</dbReference>
<dbReference type="SUPFAM" id="SSF53474">
    <property type="entry name" value="alpha/beta-Hydrolases"/>
    <property type="match status" value="1"/>
</dbReference>
<dbReference type="InterPro" id="IPR052920">
    <property type="entry name" value="DNA-binding_regulatory"/>
</dbReference>